<dbReference type="EMBL" id="MFJE01000061">
    <property type="protein sequence ID" value="OGG13069.1"/>
    <property type="molecule type" value="Genomic_DNA"/>
</dbReference>
<evidence type="ECO:0008006" key="3">
    <source>
        <dbReference type="Google" id="ProtNLM"/>
    </source>
</evidence>
<reference evidence="1 2" key="1">
    <citation type="journal article" date="2016" name="Nat. Commun.">
        <title>Thousands of microbial genomes shed light on interconnected biogeochemical processes in an aquifer system.</title>
        <authorList>
            <person name="Anantharaman K."/>
            <person name="Brown C.T."/>
            <person name="Hug L.A."/>
            <person name="Sharon I."/>
            <person name="Castelle C.J."/>
            <person name="Probst A.J."/>
            <person name="Thomas B.C."/>
            <person name="Singh A."/>
            <person name="Wilkins M.J."/>
            <person name="Karaoz U."/>
            <person name="Brodie E.L."/>
            <person name="Williams K.H."/>
            <person name="Hubbard S.S."/>
            <person name="Banfield J.F."/>
        </authorList>
    </citation>
    <scope>NUCLEOTIDE SEQUENCE [LARGE SCALE GENOMIC DNA]</scope>
</reference>
<gene>
    <name evidence="1" type="ORF">A2773_01145</name>
</gene>
<dbReference type="Gene3D" id="1.10.150.240">
    <property type="entry name" value="Putative phosphatase, domain 2"/>
    <property type="match status" value="1"/>
</dbReference>
<proteinExistence type="predicted"/>
<dbReference type="PANTHER" id="PTHR43611">
    <property type="entry name" value="ALPHA-D-GLUCOSE 1-PHOSPHATE PHOSPHATASE"/>
    <property type="match status" value="1"/>
</dbReference>
<dbReference type="SFLD" id="SFLDG01129">
    <property type="entry name" value="C1.5:_HAD__Beta-PGM__Phosphata"/>
    <property type="match status" value="1"/>
</dbReference>
<dbReference type="InterPro" id="IPR006439">
    <property type="entry name" value="HAD-SF_hydro_IA"/>
</dbReference>
<dbReference type="PANTHER" id="PTHR43611:SF3">
    <property type="entry name" value="FLAVIN MONONUCLEOTIDE HYDROLASE 1, CHLOROPLATIC"/>
    <property type="match status" value="1"/>
</dbReference>
<dbReference type="AlphaFoldDB" id="A0A1F5ZKP5"/>
<dbReference type="Gene3D" id="3.40.50.1000">
    <property type="entry name" value="HAD superfamily/HAD-like"/>
    <property type="match status" value="1"/>
</dbReference>
<organism evidence="1 2">
    <name type="scientific">Candidatus Gottesmanbacteria bacterium RIFCSPHIGHO2_01_FULL_39_10</name>
    <dbReference type="NCBI Taxonomy" id="1798375"/>
    <lineage>
        <taxon>Bacteria</taxon>
        <taxon>Candidatus Gottesmaniibacteriota</taxon>
    </lineage>
</organism>
<accession>A0A1F5ZKP5</accession>
<name>A0A1F5ZKP5_9BACT</name>
<sequence>MNTNRFIYFDVGGVLLDWSKVFQTAASKFNLNVNDMGEVFDENVESVTKGFLSPKQFWKRCIQRYNIINANDYDFLESWVSDYQPNQEIHELIIKIKPKYNIGLLSNIYKGMLPLLFAKEMIPNIQYEQIIFSCDVGMMKPEPEIYALAQKRAKVDVSDILLVDDSEKNINGAKKAQWNTYLFNNKQRTLSVNKLEEYLKHF</sequence>
<dbReference type="STRING" id="1798375.A2773_01145"/>
<dbReference type="SFLD" id="SFLDS00003">
    <property type="entry name" value="Haloacid_Dehalogenase"/>
    <property type="match status" value="1"/>
</dbReference>
<dbReference type="PRINTS" id="PR00413">
    <property type="entry name" value="HADHALOGNASE"/>
</dbReference>
<dbReference type="Pfam" id="PF00702">
    <property type="entry name" value="Hydrolase"/>
    <property type="match status" value="1"/>
</dbReference>
<dbReference type="NCBIfam" id="TIGR01509">
    <property type="entry name" value="HAD-SF-IA-v3"/>
    <property type="match status" value="1"/>
</dbReference>
<protein>
    <recommendedName>
        <fullName evidence="3">HAD family hydrolase</fullName>
    </recommendedName>
</protein>
<evidence type="ECO:0000313" key="2">
    <source>
        <dbReference type="Proteomes" id="UP000177383"/>
    </source>
</evidence>
<comment type="caution">
    <text evidence="1">The sequence shown here is derived from an EMBL/GenBank/DDBJ whole genome shotgun (WGS) entry which is preliminary data.</text>
</comment>
<dbReference type="InterPro" id="IPR036412">
    <property type="entry name" value="HAD-like_sf"/>
</dbReference>
<evidence type="ECO:0000313" key="1">
    <source>
        <dbReference type="EMBL" id="OGG13069.1"/>
    </source>
</evidence>
<dbReference type="Proteomes" id="UP000177383">
    <property type="component" value="Unassembled WGS sequence"/>
</dbReference>
<dbReference type="SUPFAM" id="SSF56784">
    <property type="entry name" value="HAD-like"/>
    <property type="match status" value="1"/>
</dbReference>
<dbReference type="InterPro" id="IPR023198">
    <property type="entry name" value="PGP-like_dom2"/>
</dbReference>
<dbReference type="InterPro" id="IPR023214">
    <property type="entry name" value="HAD_sf"/>
</dbReference>